<sequence length="441" mass="51118">MNFFQFLAWLISPNIWRTLPYRSSSGRNVFWQCTQRHCRLHVTLQLLLISILSCLLSFYILSKPSHLLMKFTDQKPNIGKQLFFKNNNIPYETRQRNASKNSLAACDIYTGTWAPEDAMPPYNSSTCPFAEVGFLCQDNGRQDADYLKWKWQPTGCDIPIFDIIDIRRRLKGLRVAFVGDSMGRTQWESFICLLMADIADKSSVFEVHGNTITKKSPYLAVRFSFFNFTVEYYRSPYLVQEGAPPKHVPKRVLSTIKLDKIEQTEARWMQADVLVFNTGHWWTKSKTFARGCYFQVGKSIRLGLSLESAYRTALNTWATWVKTKVNLTKTQVFFRSYEPSHWEGDWQMQVCRSETRPLLNLSYTENFPHLQALNDVIQEVNAPITVLNITSMSAYRQDSHVANWTQGNMVDCGHWCLPGLPDWWNRLFYAALLKNGVGVWA</sequence>
<dbReference type="EMBL" id="CM035419">
    <property type="protein sequence ID" value="KAH7416585.1"/>
    <property type="molecule type" value="Genomic_DNA"/>
</dbReference>
<reference evidence="10" key="1">
    <citation type="submission" date="2021-08" db="EMBL/GenBank/DDBJ databases">
        <title>WGS assembly of Ceratopteris richardii.</title>
        <authorList>
            <person name="Marchant D.B."/>
            <person name="Chen G."/>
            <person name="Jenkins J."/>
            <person name="Shu S."/>
            <person name="Leebens-Mack J."/>
            <person name="Grimwood J."/>
            <person name="Schmutz J."/>
            <person name="Soltis P."/>
            <person name="Soltis D."/>
            <person name="Chen Z.-H."/>
        </authorList>
    </citation>
    <scope>NUCLEOTIDE SEQUENCE</scope>
    <source>
        <strain evidence="10">Whitten #5841</strain>
        <tissue evidence="10">Leaf</tissue>
    </source>
</reference>
<dbReference type="PANTHER" id="PTHR32285:SF63">
    <property type="entry name" value="OS01G0880400 PROTEIN"/>
    <property type="match status" value="1"/>
</dbReference>
<organism evidence="10 11">
    <name type="scientific">Ceratopteris richardii</name>
    <name type="common">Triangle waterfern</name>
    <dbReference type="NCBI Taxonomy" id="49495"/>
    <lineage>
        <taxon>Eukaryota</taxon>
        <taxon>Viridiplantae</taxon>
        <taxon>Streptophyta</taxon>
        <taxon>Embryophyta</taxon>
        <taxon>Tracheophyta</taxon>
        <taxon>Polypodiopsida</taxon>
        <taxon>Polypodiidae</taxon>
        <taxon>Polypodiales</taxon>
        <taxon>Pteridineae</taxon>
        <taxon>Pteridaceae</taxon>
        <taxon>Parkerioideae</taxon>
        <taxon>Ceratopteris</taxon>
    </lineage>
</organism>
<evidence type="ECO:0000259" key="8">
    <source>
        <dbReference type="Pfam" id="PF13839"/>
    </source>
</evidence>
<dbReference type="OMA" id="VINHEWS"/>
<dbReference type="EMBL" id="CM035419">
    <property type="protein sequence ID" value="KAH7416583.1"/>
    <property type="molecule type" value="Genomic_DNA"/>
</dbReference>
<evidence type="ECO:0000256" key="6">
    <source>
        <dbReference type="ARBA" id="ARBA00023136"/>
    </source>
</evidence>
<evidence type="ECO:0000256" key="3">
    <source>
        <dbReference type="ARBA" id="ARBA00022692"/>
    </source>
</evidence>
<gene>
    <name evidence="10" type="ORF">KP509_14G097700</name>
</gene>
<comment type="similarity">
    <text evidence="2">Belongs to the PC-esterase family. TBL subfamily.</text>
</comment>
<feature type="domain" description="Trichome birefringence-like N-terminal" evidence="9">
    <location>
        <begin position="105"/>
        <end position="157"/>
    </location>
</feature>
<feature type="domain" description="Trichome birefringence-like C-terminal" evidence="8">
    <location>
        <begin position="158"/>
        <end position="430"/>
    </location>
</feature>
<dbReference type="Pfam" id="PF14416">
    <property type="entry name" value="PMR5N"/>
    <property type="match status" value="1"/>
</dbReference>
<dbReference type="OrthoDB" id="630188at2759"/>
<evidence type="ECO:0000256" key="4">
    <source>
        <dbReference type="ARBA" id="ARBA00022968"/>
    </source>
</evidence>
<keyword evidence="3 7" id="KW-0812">Transmembrane</keyword>
<keyword evidence="5 7" id="KW-1133">Transmembrane helix</keyword>
<dbReference type="GO" id="GO:0016413">
    <property type="term" value="F:O-acetyltransferase activity"/>
    <property type="evidence" value="ECO:0007669"/>
    <property type="project" value="InterPro"/>
</dbReference>
<dbReference type="InterPro" id="IPR029962">
    <property type="entry name" value="TBL"/>
</dbReference>
<keyword evidence="4" id="KW-0735">Signal-anchor</keyword>
<evidence type="ECO:0000256" key="5">
    <source>
        <dbReference type="ARBA" id="ARBA00022989"/>
    </source>
</evidence>
<evidence type="ECO:0000313" key="11">
    <source>
        <dbReference type="Proteomes" id="UP000825935"/>
    </source>
</evidence>
<evidence type="ECO:0000313" key="10">
    <source>
        <dbReference type="EMBL" id="KAH7416583.1"/>
    </source>
</evidence>
<evidence type="ECO:0000259" key="9">
    <source>
        <dbReference type="Pfam" id="PF14416"/>
    </source>
</evidence>
<evidence type="ECO:0000256" key="2">
    <source>
        <dbReference type="ARBA" id="ARBA00007727"/>
    </source>
</evidence>
<dbReference type="AlphaFoldDB" id="A0A8T2TFY4"/>
<comment type="subcellular location">
    <subcellularLocation>
        <location evidence="1">Membrane</location>
        <topology evidence="1">Single-pass membrane protein</topology>
    </subcellularLocation>
</comment>
<evidence type="ECO:0000256" key="7">
    <source>
        <dbReference type="SAM" id="Phobius"/>
    </source>
</evidence>
<dbReference type="GO" id="GO:0005794">
    <property type="term" value="C:Golgi apparatus"/>
    <property type="evidence" value="ECO:0007669"/>
    <property type="project" value="TreeGrafter"/>
</dbReference>
<dbReference type="Proteomes" id="UP000825935">
    <property type="component" value="Chromosome 14"/>
</dbReference>
<keyword evidence="11" id="KW-1185">Reference proteome</keyword>
<name>A0A8T2TFY4_CERRI</name>
<keyword evidence="6 7" id="KW-0472">Membrane</keyword>
<dbReference type="PANTHER" id="PTHR32285">
    <property type="entry name" value="PROTEIN TRICHOME BIREFRINGENCE-LIKE 9-RELATED"/>
    <property type="match status" value="1"/>
</dbReference>
<dbReference type="InterPro" id="IPR025846">
    <property type="entry name" value="TBL_N"/>
</dbReference>
<comment type="caution">
    <text evidence="10">The sequence shown here is derived from an EMBL/GenBank/DDBJ whole genome shotgun (WGS) entry which is preliminary data.</text>
</comment>
<dbReference type="Pfam" id="PF13839">
    <property type="entry name" value="PC-Esterase"/>
    <property type="match status" value="1"/>
</dbReference>
<protein>
    <recommendedName>
        <fullName evidence="12">Trichome birefringence-like N-terminal domain-containing protein</fullName>
    </recommendedName>
</protein>
<proteinExistence type="inferred from homology"/>
<accession>A0A8T2TFY4</accession>
<evidence type="ECO:0000256" key="1">
    <source>
        <dbReference type="ARBA" id="ARBA00004167"/>
    </source>
</evidence>
<evidence type="ECO:0008006" key="12">
    <source>
        <dbReference type="Google" id="ProtNLM"/>
    </source>
</evidence>
<feature type="transmembrane region" description="Helical" evidence="7">
    <location>
        <begin position="44"/>
        <end position="61"/>
    </location>
</feature>
<dbReference type="GO" id="GO:0016020">
    <property type="term" value="C:membrane"/>
    <property type="evidence" value="ECO:0007669"/>
    <property type="project" value="UniProtKB-SubCell"/>
</dbReference>
<dbReference type="InterPro" id="IPR026057">
    <property type="entry name" value="TBL_C"/>
</dbReference>